<gene>
    <name evidence="1" type="ORF">CVT01_05255</name>
</gene>
<dbReference type="EMBL" id="CP049266">
    <property type="protein sequence ID" value="QPH91933.1"/>
    <property type="molecule type" value="Genomic_DNA"/>
</dbReference>
<dbReference type="Proteomes" id="UP000594404">
    <property type="component" value="Chromosome"/>
</dbReference>
<sequence>MFLRVIQILKDKGIKFNAGLTQGELKKIYEIYEIKFPLSLKSFLTTALPVSDGFYDWRDFSSGNVAKIKNMMQHFYDFVKSASFEEYIPNSTYSLDQWCKISREQRVEVAAELYKNTPKIIPVYSHRFMPEMNDDNNSPVLSIYYGDIVYYGRNLQEYLLHEFCGIDIPKYISEYKNVPFWTDMMENYDYRFRLYKYFTSITIK</sequence>
<evidence type="ECO:0008006" key="3">
    <source>
        <dbReference type="Google" id="ProtNLM"/>
    </source>
</evidence>
<evidence type="ECO:0000313" key="2">
    <source>
        <dbReference type="Proteomes" id="UP000594404"/>
    </source>
</evidence>
<dbReference type="PANTHER" id="PTHR32011">
    <property type="entry name" value="OS08G0472400 PROTEIN"/>
    <property type="match status" value="1"/>
</dbReference>
<protein>
    <recommendedName>
        <fullName evidence="3">SMI1/KNR4 family protein</fullName>
    </recommendedName>
</protein>
<dbReference type="PANTHER" id="PTHR32011:SF2">
    <property type="entry name" value="OS08G0472400 PROTEIN"/>
    <property type="match status" value="1"/>
</dbReference>
<accession>A0A7S9RHJ9</accession>
<organism evidence="1 2">
    <name type="scientific">Campylobacter concisus</name>
    <dbReference type="NCBI Taxonomy" id="199"/>
    <lineage>
        <taxon>Bacteria</taxon>
        <taxon>Pseudomonadati</taxon>
        <taxon>Campylobacterota</taxon>
        <taxon>Epsilonproteobacteria</taxon>
        <taxon>Campylobacterales</taxon>
        <taxon>Campylobacteraceae</taxon>
        <taxon>Campylobacter</taxon>
    </lineage>
</organism>
<dbReference type="RefSeq" id="WP_196377334.1">
    <property type="nucleotide sequence ID" value="NZ_CP049266.1"/>
</dbReference>
<proteinExistence type="predicted"/>
<name>A0A7S9RHJ9_9BACT</name>
<evidence type="ECO:0000313" key="1">
    <source>
        <dbReference type="EMBL" id="QPH91933.1"/>
    </source>
</evidence>
<reference evidence="1 2" key="1">
    <citation type="journal article" date="2018" name="Emerg. Microbes Infect.">
        <title>Genomic analysis of oral Campylobacter concisus strains identified a potential bacterial molecular marker associated with active Crohn's disease.</title>
        <authorList>
            <person name="Liu F."/>
            <person name="Ma R."/>
            <person name="Tay C.Y.A."/>
            <person name="Octavia S."/>
            <person name="Lan R."/>
            <person name="Chung H.K.L."/>
            <person name="Riordan S.M."/>
            <person name="Grimm M.C."/>
            <person name="Leong R.W."/>
            <person name="Tanaka M.M."/>
            <person name="Connor S."/>
            <person name="Zhang L."/>
        </authorList>
    </citation>
    <scope>NUCLEOTIDE SEQUENCE [LARGE SCALE GENOMIC DNA]</scope>
    <source>
        <strain evidence="1 2">P1CDO3</strain>
    </source>
</reference>
<dbReference type="AlphaFoldDB" id="A0A7S9RHJ9"/>